<feature type="transmembrane region" description="Helical" evidence="1">
    <location>
        <begin position="170"/>
        <end position="189"/>
    </location>
</feature>
<proteinExistence type="predicted"/>
<feature type="transmembrane region" description="Helical" evidence="1">
    <location>
        <begin position="249"/>
        <end position="271"/>
    </location>
</feature>
<dbReference type="EMBL" id="JANFLP010000006">
    <property type="protein sequence ID" value="MCQ1949366.1"/>
    <property type="molecule type" value="Genomic_DNA"/>
</dbReference>
<protein>
    <recommendedName>
        <fullName evidence="5">Integral membrane protein</fullName>
    </recommendedName>
</protein>
<evidence type="ECO:0008006" key="5">
    <source>
        <dbReference type="Google" id="ProtNLM"/>
    </source>
</evidence>
<gene>
    <name evidence="3" type="ORF">NNX28_05405</name>
</gene>
<reference evidence="3 4" key="1">
    <citation type="submission" date="2022-07" db="EMBL/GenBank/DDBJ databases">
        <title>Novel species in genus Arthrobacter.</title>
        <authorList>
            <person name="Liu Y."/>
        </authorList>
    </citation>
    <scope>NUCLEOTIDE SEQUENCE [LARGE SCALE GENOMIC DNA]</scope>
    <source>
        <strain evidence="4">zg-Y859</strain>
    </source>
</reference>
<accession>A0ABT1NNS2</accession>
<comment type="caution">
    <text evidence="3">The sequence shown here is derived from an EMBL/GenBank/DDBJ whole genome shotgun (WGS) entry which is preliminary data.</text>
</comment>
<sequence length="275" mass="27761">MRTFVSAVFGLLAVLLTAAAFCGAWLNTNVVSENGFASLGESLARDETFQQELATALSAEAVGAVDVPAPLASVVEPLITSAVEQVQTLPEYPEAWSETLRRSHALTFGDAAEGTGAALTLDVAPLVALVTGSVGDELSVDVPAVEQVPVEIGGAGHAELLRNAGRAGEAWPVLALAAAVAGLLALLAARRRSTTFALIGLGVALAGGVLWLGAGMLPGQVSAQQFSSPVASAFAEAFAGEAAASLRTWTIGLMLAGAAAFVAGMLARVLAGSRR</sequence>
<keyword evidence="4" id="KW-1185">Reference proteome</keyword>
<dbReference type="RefSeq" id="WP_255865068.1">
    <property type="nucleotide sequence ID" value="NZ_CP104263.1"/>
</dbReference>
<keyword evidence="2" id="KW-0732">Signal</keyword>
<dbReference type="Proteomes" id="UP001206924">
    <property type="component" value="Unassembled WGS sequence"/>
</dbReference>
<organism evidence="3 4">
    <name type="scientific">Arthrobacter jinronghuae</name>
    <dbReference type="NCBI Taxonomy" id="2964609"/>
    <lineage>
        <taxon>Bacteria</taxon>
        <taxon>Bacillati</taxon>
        <taxon>Actinomycetota</taxon>
        <taxon>Actinomycetes</taxon>
        <taxon>Micrococcales</taxon>
        <taxon>Micrococcaceae</taxon>
        <taxon>Arthrobacter</taxon>
    </lineage>
</organism>
<evidence type="ECO:0000256" key="1">
    <source>
        <dbReference type="SAM" id="Phobius"/>
    </source>
</evidence>
<evidence type="ECO:0000313" key="4">
    <source>
        <dbReference type="Proteomes" id="UP001206924"/>
    </source>
</evidence>
<evidence type="ECO:0000313" key="3">
    <source>
        <dbReference type="EMBL" id="MCQ1949366.1"/>
    </source>
</evidence>
<feature type="chain" id="PRO_5045563473" description="Integral membrane protein" evidence="2">
    <location>
        <begin position="21"/>
        <end position="275"/>
    </location>
</feature>
<name>A0ABT1NNS2_9MICC</name>
<feature type="transmembrane region" description="Helical" evidence="1">
    <location>
        <begin position="196"/>
        <end position="217"/>
    </location>
</feature>
<keyword evidence="1" id="KW-0812">Transmembrane</keyword>
<feature type="signal peptide" evidence="2">
    <location>
        <begin position="1"/>
        <end position="20"/>
    </location>
</feature>
<keyword evidence="1" id="KW-1133">Transmembrane helix</keyword>
<keyword evidence="1" id="KW-0472">Membrane</keyword>
<evidence type="ECO:0000256" key="2">
    <source>
        <dbReference type="SAM" id="SignalP"/>
    </source>
</evidence>